<evidence type="ECO:0000259" key="4">
    <source>
        <dbReference type="Pfam" id="PF13088"/>
    </source>
</evidence>
<comment type="similarity">
    <text evidence="2">Belongs to the glycosyl hydrolase 33 family.</text>
</comment>
<dbReference type="InterPro" id="IPR036278">
    <property type="entry name" value="Sialidase_sf"/>
</dbReference>
<dbReference type="GO" id="GO:0006689">
    <property type="term" value="P:ganglioside catabolic process"/>
    <property type="evidence" value="ECO:0007669"/>
    <property type="project" value="TreeGrafter"/>
</dbReference>
<dbReference type="AlphaFoldDB" id="A0A1G9VCG8"/>
<evidence type="ECO:0000313" key="5">
    <source>
        <dbReference type="EMBL" id="SDM69914.1"/>
    </source>
</evidence>
<dbReference type="GO" id="GO:0004308">
    <property type="term" value="F:exo-alpha-sialidase activity"/>
    <property type="evidence" value="ECO:0007669"/>
    <property type="project" value="UniProtKB-EC"/>
</dbReference>
<dbReference type="STRING" id="192904.SAMN04488514_11333"/>
<sequence length="372" mass="41434">MNLRFVTAATLILGLSVSCSSTKKINGWLNKNAEFEVQKIFDDGRFPNIVVAKNGNVVATWGRDEIVSKISEDGGKTWKPEILIAESGIHSGGTTVDDQTGDIFVFLEEGHPPAPISIYVSKNNGDTWARHNAKITPDKNGNMPAMHMNEHGITLKSEKYAGRILRPSRYYGKTNERSEWPAHYTNAIYSDDHGNNWKTSDPFPANGTGEATLVELSDGTVYYNSRRHLSTDGLNPRRRHIAKSYDGGETWTNLSVSEELPDGDQYRDYGLMAGLTRIPIENHDILLFSNIISEKGRKNGHVWVSFDGGKTWPAKKLIDAGSFGYSSMIAGRNNTESEGLIYLFYESDDGGKIAKFNLQWFLDGKNLSDFLK</sequence>
<proteinExistence type="inferred from homology"/>
<dbReference type="PROSITE" id="PS51257">
    <property type="entry name" value="PROKAR_LIPOPROTEIN"/>
    <property type="match status" value="1"/>
</dbReference>
<dbReference type="InterPro" id="IPR011040">
    <property type="entry name" value="Sialidase"/>
</dbReference>
<dbReference type="GO" id="GO:0009313">
    <property type="term" value="P:oligosaccharide catabolic process"/>
    <property type="evidence" value="ECO:0007669"/>
    <property type="project" value="TreeGrafter"/>
</dbReference>
<dbReference type="Gene3D" id="2.120.10.10">
    <property type="match status" value="1"/>
</dbReference>
<organism evidence="5 6">
    <name type="scientific">Kriegella aquimaris</name>
    <dbReference type="NCBI Taxonomy" id="192904"/>
    <lineage>
        <taxon>Bacteria</taxon>
        <taxon>Pseudomonadati</taxon>
        <taxon>Bacteroidota</taxon>
        <taxon>Flavobacteriia</taxon>
        <taxon>Flavobacteriales</taxon>
        <taxon>Flavobacteriaceae</taxon>
        <taxon>Kriegella</taxon>
    </lineage>
</organism>
<evidence type="ECO:0000256" key="1">
    <source>
        <dbReference type="ARBA" id="ARBA00000427"/>
    </source>
</evidence>
<dbReference type="SUPFAM" id="SSF50939">
    <property type="entry name" value="Sialidases"/>
    <property type="match status" value="1"/>
</dbReference>
<evidence type="ECO:0000256" key="2">
    <source>
        <dbReference type="ARBA" id="ARBA00009348"/>
    </source>
</evidence>
<keyword evidence="6" id="KW-1185">Reference proteome</keyword>
<evidence type="ECO:0000256" key="3">
    <source>
        <dbReference type="ARBA" id="ARBA00012733"/>
    </source>
</evidence>
<name>A0A1G9VCG8_9FLAO</name>
<accession>A0A1G9VCG8</accession>
<dbReference type="InterPro" id="IPR026856">
    <property type="entry name" value="Sialidase_fam"/>
</dbReference>
<dbReference type="PANTHER" id="PTHR10628">
    <property type="entry name" value="SIALIDASE"/>
    <property type="match status" value="1"/>
</dbReference>
<dbReference type="PANTHER" id="PTHR10628:SF30">
    <property type="entry name" value="EXO-ALPHA-SIALIDASE"/>
    <property type="match status" value="1"/>
</dbReference>
<dbReference type="EC" id="3.2.1.18" evidence="3"/>
<evidence type="ECO:0000313" key="6">
    <source>
        <dbReference type="Proteomes" id="UP000199440"/>
    </source>
</evidence>
<gene>
    <name evidence="5" type="ORF">SAMN04488514_11333</name>
</gene>
<protein>
    <recommendedName>
        <fullName evidence="3">exo-alpha-sialidase</fullName>
        <ecNumber evidence="3">3.2.1.18</ecNumber>
    </recommendedName>
</protein>
<feature type="domain" description="Sialidase" evidence="4">
    <location>
        <begin position="161"/>
        <end position="333"/>
    </location>
</feature>
<comment type="catalytic activity">
    <reaction evidence="1">
        <text>Hydrolysis of alpha-(2-&gt;3)-, alpha-(2-&gt;6)-, alpha-(2-&gt;8)- glycosidic linkages of terminal sialic acid residues in oligosaccharides, glycoproteins, glycolipids, colominic acid and synthetic substrates.</text>
        <dbReference type="EC" id="3.2.1.18"/>
    </reaction>
</comment>
<dbReference type="GO" id="GO:0016020">
    <property type="term" value="C:membrane"/>
    <property type="evidence" value="ECO:0007669"/>
    <property type="project" value="TreeGrafter"/>
</dbReference>
<dbReference type="GO" id="GO:0005737">
    <property type="term" value="C:cytoplasm"/>
    <property type="evidence" value="ECO:0007669"/>
    <property type="project" value="TreeGrafter"/>
</dbReference>
<dbReference type="EMBL" id="FNGV01000013">
    <property type="protein sequence ID" value="SDM69914.1"/>
    <property type="molecule type" value="Genomic_DNA"/>
</dbReference>
<dbReference type="CDD" id="cd15482">
    <property type="entry name" value="Sialidase_non-viral"/>
    <property type="match status" value="1"/>
</dbReference>
<dbReference type="RefSeq" id="WP_089893622.1">
    <property type="nucleotide sequence ID" value="NZ_FNGV01000013.1"/>
</dbReference>
<reference evidence="5 6" key="1">
    <citation type="submission" date="2016-10" db="EMBL/GenBank/DDBJ databases">
        <authorList>
            <person name="de Groot N.N."/>
        </authorList>
    </citation>
    <scope>NUCLEOTIDE SEQUENCE [LARGE SCALE GENOMIC DNA]</scope>
    <source>
        <strain evidence="5 6">DSM 19886</strain>
    </source>
</reference>
<dbReference type="Proteomes" id="UP000199440">
    <property type="component" value="Unassembled WGS sequence"/>
</dbReference>
<dbReference type="Pfam" id="PF13088">
    <property type="entry name" value="BNR_2"/>
    <property type="match status" value="1"/>
</dbReference>
<dbReference type="OrthoDB" id="7294637at2"/>